<dbReference type="GO" id="GO:0016787">
    <property type="term" value="F:hydrolase activity"/>
    <property type="evidence" value="ECO:0007669"/>
    <property type="project" value="UniProtKB-KW"/>
</dbReference>
<dbReference type="InterPro" id="IPR054712">
    <property type="entry name" value="Cas3-like_dom"/>
</dbReference>
<organism evidence="12 13">
    <name type="scientific">Candidatus Mailhella merdigallinarum</name>
    <dbReference type="NCBI Taxonomy" id="2838658"/>
    <lineage>
        <taxon>Bacteria</taxon>
        <taxon>Pseudomonadati</taxon>
        <taxon>Thermodesulfobacteriota</taxon>
        <taxon>Desulfovibrionia</taxon>
        <taxon>Desulfovibrionales</taxon>
        <taxon>Desulfovibrionaceae</taxon>
        <taxon>Mailhella</taxon>
    </lineage>
</organism>
<dbReference type="GO" id="GO:0051607">
    <property type="term" value="P:defense response to virus"/>
    <property type="evidence" value="ECO:0007669"/>
    <property type="project" value="UniProtKB-KW"/>
</dbReference>
<reference evidence="12" key="2">
    <citation type="submission" date="2021-04" db="EMBL/GenBank/DDBJ databases">
        <authorList>
            <person name="Gilroy R."/>
        </authorList>
    </citation>
    <scope>NUCLEOTIDE SEQUENCE</scope>
    <source>
        <strain evidence="12">CHK186-16707</strain>
    </source>
</reference>
<evidence type="ECO:0000313" key="13">
    <source>
        <dbReference type="Proteomes" id="UP000824225"/>
    </source>
</evidence>
<dbReference type="Gene3D" id="1.10.3210.30">
    <property type="match status" value="1"/>
</dbReference>
<evidence type="ECO:0000256" key="6">
    <source>
        <dbReference type="ARBA" id="ARBA00022801"/>
    </source>
</evidence>
<keyword evidence="6" id="KW-0378">Hydrolase</keyword>
<protein>
    <submittedName>
        <fullName evidence="12">CRISPR-associated helicase Cas3</fullName>
    </submittedName>
</protein>
<evidence type="ECO:0000256" key="2">
    <source>
        <dbReference type="ARBA" id="ARBA00009046"/>
    </source>
</evidence>
<evidence type="ECO:0000256" key="5">
    <source>
        <dbReference type="ARBA" id="ARBA00022741"/>
    </source>
</evidence>
<sequence length="853" mass="93993">MFGPRQGARQWKQEAASRPALPLECCLAKTRRLPDGSAEGHTVEGRTVMDHSRIAGAVADVLLARLPDTVRALFPANAAVAPLLHDVGKVCPTFQEKLYRAVGKPSHRPELLGIDPELEKGWGGHAAVSYAVLQALCADQYLAKVVGLHHGRAINHYSACCGLFGGRRWETAREDLVTRLMEGRAWPVINGADQALVLTGLTVTADWIASGDMFDDPEADWRPLVEQAVDAAGFRPPRVRKRLGFGDIFPFAPNPVQQAFLEQVTGPGEYILEAPMGLGKTEAALYAAYRLLEKGQAGGVYFALPTQLTSNKIHDRVNAFLERILENGAEAGRAVLTHGNAWLKRFLEQDMGEDASPGGAWFESGRRGILAPFAVGTIDQALMAVMRVRHAAVRAFGLAGKVVILDEVHSYDAYTGVFLRELVRLLHALKCTTIILSATLTGERRVELADVGGAHGLFCKEYPLVTAIPAYRKAIEIPCLLPVRHEVTIQMCRNDEDALEEALLRAEQGQQILWIENTVAEAQERYRRCAARASAMHLETGLLHSRFTPADRERNEGVWTSLYGADAESRGKTGRLLIGTQVLEQSLDIDADFLVTRICPTDMLFQRIGRLWRHARPDRVPSARREAWVLAPDVEAARHSPETAFGKTGHVYSAYVLCRTLEVWAARSRVALPDDIRPLLEATYCPRDVEPTPGMREAWKQLQTKKRQMCGQALQGLADFGAPQPEERVGTRLMQGQEEVKVLLLQSWDAARKRCRLADGTECALASGQSKAERTRIAANLALHTLRVPESSAPHPLAPGFSRVFAPYVYEARHDQNRLRVVLVGADGSCADVYGNALPGLTYTRELGYRKQA</sequence>
<dbReference type="PANTHER" id="PTHR47963:SF9">
    <property type="entry name" value="CRISPR-ASSOCIATED ENDONUCLEASE_HELICASE CAS3"/>
    <property type="match status" value="1"/>
</dbReference>
<evidence type="ECO:0000256" key="7">
    <source>
        <dbReference type="ARBA" id="ARBA00022806"/>
    </source>
</evidence>
<dbReference type="InterPro" id="IPR027417">
    <property type="entry name" value="P-loop_NTPase"/>
</dbReference>
<name>A0A9D2HBW4_9BACT</name>
<evidence type="ECO:0000256" key="4">
    <source>
        <dbReference type="ARBA" id="ARBA00022723"/>
    </source>
</evidence>
<keyword evidence="5" id="KW-0547">Nucleotide-binding</keyword>
<dbReference type="EMBL" id="DXAN01000001">
    <property type="protein sequence ID" value="HJA07564.1"/>
    <property type="molecule type" value="Genomic_DNA"/>
</dbReference>
<dbReference type="Proteomes" id="UP000824225">
    <property type="component" value="Unassembled WGS sequence"/>
</dbReference>
<comment type="similarity">
    <text evidence="2">In the central section; belongs to the CRISPR-associated helicase Cas3 family.</text>
</comment>
<evidence type="ECO:0000313" key="12">
    <source>
        <dbReference type="EMBL" id="HJA07564.1"/>
    </source>
</evidence>
<dbReference type="InterPro" id="IPR050547">
    <property type="entry name" value="DEAD_box_RNA_helicases"/>
</dbReference>
<dbReference type="InterPro" id="IPR006474">
    <property type="entry name" value="Helicase_Cas3_CRISPR-ass_core"/>
</dbReference>
<reference evidence="12" key="1">
    <citation type="journal article" date="2021" name="PeerJ">
        <title>Extensive microbial diversity within the chicken gut microbiome revealed by metagenomics and culture.</title>
        <authorList>
            <person name="Gilroy R."/>
            <person name="Ravi A."/>
            <person name="Getino M."/>
            <person name="Pursley I."/>
            <person name="Horton D.L."/>
            <person name="Alikhan N.F."/>
            <person name="Baker D."/>
            <person name="Gharbi K."/>
            <person name="Hall N."/>
            <person name="Watson M."/>
            <person name="Adriaenssens E.M."/>
            <person name="Foster-Nyarko E."/>
            <person name="Jarju S."/>
            <person name="Secka A."/>
            <person name="Antonio M."/>
            <person name="Oren A."/>
            <person name="Chaudhuri R.R."/>
            <person name="La Ragione R."/>
            <person name="Hildebrand F."/>
            <person name="Pallen M.J."/>
        </authorList>
    </citation>
    <scope>NUCLEOTIDE SEQUENCE</scope>
    <source>
        <strain evidence="12">CHK186-16707</strain>
    </source>
</reference>
<dbReference type="AlphaFoldDB" id="A0A9D2HBW4"/>
<dbReference type="NCBIfam" id="TIGR01587">
    <property type="entry name" value="cas3_core"/>
    <property type="match status" value="1"/>
</dbReference>
<dbReference type="SUPFAM" id="SSF52540">
    <property type="entry name" value="P-loop containing nucleoside triphosphate hydrolases"/>
    <property type="match status" value="1"/>
</dbReference>
<evidence type="ECO:0000256" key="3">
    <source>
        <dbReference type="ARBA" id="ARBA00022722"/>
    </source>
</evidence>
<dbReference type="Gene3D" id="3.40.50.300">
    <property type="entry name" value="P-loop containing nucleotide triphosphate hydrolases"/>
    <property type="match status" value="2"/>
</dbReference>
<evidence type="ECO:0000259" key="11">
    <source>
        <dbReference type="PROSITE" id="PS51643"/>
    </source>
</evidence>
<comment type="similarity">
    <text evidence="1">In the N-terminal section; belongs to the CRISPR-associated nuclease Cas3-HD family.</text>
</comment>
<dbReference type="GO" id="GO:0005524">
    <property type="term" value="F:ATP binding"/>
    <property type="evidence" value="ECO:0007669"/>
    <property type="project" value="UniProtKB-KW"/>
</dbReference>
<keyword evidence="9" id="KW-0051">Antiviral defense</keyword>
<dbReference type="PROSITE" id="PS51192">
    <property type="entry name" value="HELICASE_ATP_BIND_1"/>
    <property type="match status" value="1"/>
</dbReference>
<dbReference type="InterPro" id="IPR011545">
    <property type="entry name" value="DEAD/DEAH_box_helicase_dom"/>
</dbReference>
<keyword evidence="3" id="KW-0540">Nuclease</keyword>
<feature type="domain" description="Helicase ATP-binding" evidence="10">
    <location>
        <begin position="261"/>
        <end position="458"/>
    </location>
</feature>
<dbReference type="GO" id="GO:0046872">
    <property type="term" value="F:metal ion binding"/>
    <property type="evidence" value="ECO:0007669"/>
    <property type="project" value="UniProtKB-KW"/>
</dbReference>
<dbReference type="Pfam" id="PF00270">
    <property type="entry name" value="DEAD"/>
    <property type="match status" value="1"/>
</dbReference>
<dbReference type="Pfam" id="PF18019">
    <property type="entry name" value="Cas3_HD"/>
    <property type="match status" value="1"/>
</dbReference>
<proteinExistence type="inferred from homology"/>
<feature type="domain" description="HD Cas3-type" evidence="11">
    <location>
        <begin position="41"/>
        <end position="208"/>
    </location>
</feature>
<dbReference type="SMART" id="SM00487">
    <property type="entry name" value="DEXDc"/>
    <property type="match status" value="1"/>
</dbReference>
<dbReference type="GO" id="GO:0003723">
    <property type="term" value="F:RNA binding"/>
    <property type="evidence" value="ECO:0007669"/>
    <property type="project" value="TreeGrafter"/>
</dbReference>
<dbReference type="PROSITE" id="PS51643">
    <property type="entry name" value="HD_CAS3"/>
    <property type="match status" value="1"/>
</dbReference>
<keyword evidence="8" id="KW-0067">ATP-binding</keyword>
<evidence type="ECO:0000256" key="1">
    <source>
        <dbReference type="ARBA" id="ARBA00006847"/>
    </source>
</evidence>
<dbReference type="InterPro" id="IPR038257">
    <property type="entry name" value="CRISPR-assoc_Cas3_HD_sf"/>
</dbReference>
<dbReference type="PANTHER" id="PTHR47963">
    <property type="entry name" value="DEAD-BOX ATP-DEPENDENT RNA HELICASE 47, MITOCHONDRIAL"/>
    <property type="match status" value="1"/>
</dbReference>
<evidence type="ECO:0000256" key="8">
    <source>
        <dbReference type="ARBA" id="ARBA00022840"/>
    </source>
</evidence>
<dbReference type="Pfam" id="PF22590">
    <property type="entry name" value="Cas3-like_C_2"/>
    <property type="match status" value="1"/>
</dbReference>
<gene>
    <name evidence="12" type="primary">cas3</name>
    <name evidence="12" type="ORF">H9962_00015</name>
</gene>
<keyword evidence="4" id="KW-0479">Metal-binding</keyword>
<accession>A0A9D2HBW4</accession>
<dbReference type="InterPro" id="IPR014001">
    <property type="entry name" value="Helicase_ATP-bd"/>
</dbReference>
<dbReference type="CDD" id="cd09641">
    <property type="entry name" value="Cas3''_I"/>
    <property type="match status" value="1"/>
</dbReference>
<dbReference type="GO" id="GO:0003724">
    <property type="term" value="F:RNA helicase activity"/>
    <property type="evidence" value="ECO:0007669"/>
    <property type="project" value="TreeGrafter"/>
</dbReference>
<evidence type="ECO:0000259" key="10">
    <source>
        <dbReference type="PROSITE" id="PS51192"/>
    </source>
</evidence>
<keyword evidence="7" id="KW-0347">Helicase</keyword>
<comment type="caution">
    <text evidence="12">The sequence shown here is derived from an EMBL/GenBank/DDBJ whole genome shotgun (WGS) entry which is preliminary data.</text>
</comment>
<evidence type="ECO:0000256" key="9">
    <source>
        <dbReference type="ARBA" id="ARBA00023118"/>
    </source>
</evidence>
<dbReference type="GO" id="GO:0004518">
    <property type="term" value="F:nuclease activity"/>
    <property type="evidence" value="ECO:0007669"/>
    <property type="project" value="UniProtKB-KW"/>
</dbReference>
<dbReference type="InterPro" id="IPR006483">
    <property type="entry name" value="CRISPR-assoc_Cas3_HD"/>
</dbReference>